<dbReference type="AlphaFoldDB" id="A0A4D6KAT2"/>
<proteinExistence type="predicted"/>
<sequence>MVQPSFNMEQELLDELDSTLSYGDSRSGWVRDAIKMKLEVLEEIDELDEEMTDEERREFVVEAVRQAVDEE</sequence>
<keyword evidence="1" id="KW-0175">Coiled coil</keyword>
<evidence type="ECO:0000313" key="3">
    <source>
        <dbReference type="Proteomes" id="UP000297053"/>
    </source>
</evidence>
<reference evidence="2 3" key="1">
    <citation type="submission" date="2019-04" db="EMBL/GenBank/DDBJ databases">
        <title>Complete genome sequence of Arthrobacter sp. ZXY-2 associated with effective atrazine degradation and salt adaptation.</title>
        <authorList>
            <person name="Zhao X."/>
        </authorList>
    </citation>
    <scope>NUCLEOTIDE SEQUENCE [LARGE SCALE GENOMIC DNA]</scope>
    <source>
        <strain evidence="3">ZP60</strain>
    </source>
</reference>
<protein>
    <recommendedName>
        <fullName evidence="4">Ribbon-helix-helix protein CopG domain-containing protein</fullName>
    </recommendedName>
</protein>
<evidence type="ECO:0000313" key="2">
    <source>
        <dbReference type="EMBL" id="QCD65578.1"/>
    </source>
</evidence>
<name>A0A4D6KAT2_9EURY</name>
<dbReference type="Proteomes" id="UP000297053">
    <property type="component" value="Chromosome"/>
</dbReference>
<organism evidence="2 3">
    <name type="scientific">Halomicrobium mukohataei</name>
    <dbReference type="NCBI Taxonomy" id="57705"/>
    <lineage>
        <taxon>Archaea</taxon>
        <taxon>Methanobacteriati</taxon>
        <taxon>Methanobacteriota</taxon>
        <taxon>Stenosarchaea group</taxon>
        <taxon>Halobacteria</taxon>
        <taxon>Halobacteriales</taxon>
        <taxon>Haloarculaceae</taxon>
        <taxon>Halomicrobium</taxon>
    </lineage>
</organism>
<feature type="coiled-coil region" evidence="1">
    <location>
        <begin position="30"/>
        <end position="57"/>
    </location>
</feature>
<dbReference type="EMBL" id="CP039375">
    <property type="protein sequence ID" value="QCD65578.1"/>
    <property type="molecule type" value="Genomic_DNA"/>
</dbReference>
<gene>
    <name evidence="2" type="ORF">E5139_07985</name>
</gene>
<dbReference type="KEGG" id="halz:E5139_07985"/>
<evidence type="ECO:0000256" key="1">
    <source>
        <dbReference type="SAM" id="Coils"/>
    </source>
</evidence>
<evidence type="ECO:0008006" key="4">
    <source>
        <dbReference type="Google" id="ProtNLM"/>
    </source>
</evidence>
<reference evidence="2 3" key="2">
    <citation type="submission" date="2019-04" db="EMBL/GenBank/DDBJ databases">
        <authorList>
            <person name="Yang S."/>
            <person name="Wei W."/>
        </authorList>
    </citation>
    <scope>NUCLEOTIDE SEQUENCE [LARGE SCALE GENOMIC DNA]</scope>
    <source>
        <strain evidence="3">ZP60</strain>
    </source>
</reference>
<accession>A0A4D6KAT2</accession>